<evidence type="ECO:0000313" key="3">
    <source>
        <dbReference type="Proteomes" id="UP000178974"/>
    </source>
</evidence>
<evidence type="ECO:0000256" key="1">
    <source>
        <dbReference type="SAM" id="Phobius"/>
    </source>
</evidence>
<reference evidence="2 3" key="1">
    <citation type="journal article" date="2016" name="Nat. Commun.">
        <title>Thousands of microbial genomes shed light on interconnected biogeochemical processes in an aquifer system.</title>
        <authorList>
            <person name="Anantharaman K."/>
            <person name="Brown C.T."/>
            <person name="Hug L.A."/>
            <person name="Sharon I."/>
            <person name="Castelle C.J."/>
            <person name="Probst A.J."/>
            <person name="Thomas B.C."/>
            <person name="Singh A."/>
            <person name="Wilkins M.J."/>
            <person name="Karaoz U."/>
            <person name="Brodie E.L."/>
            <person name="Williams K.H."/>
            <person name="Hubbard S.S."/>
            <person name="Banfield J.F."/>
        </authorList>
    </citation>
    <scope>NUCLEOTIDE SEQUENCE [LARGE SCALE GENOMIC DNA]</scope>
</reference>
<dbReference type="AlphaFoldDB" id="A0A1F5CFW3"/>
<sequence length="274" mass="32117">MKIKLMPSSRYYRFKTANREEKTRRRDVVFFWVVFFASLIIIIWSFFLSPFFKITNIKIPKNDIVANENINQFMENKLPFGLEKNLFFMPKNKLKTDLAAAFPAITSIIIKKELFHSLNIDFEKRIQVGFWCHPAGDEPQAEKCYSFDKEGIIFKEAPISEGLLILKIKDVKNQALIGDKVIDESSLKFILDFNDEINKISRFKIVEFKIKPNPNIELEAVMDGGWIIYLDKNQDPPLVINNLFTTLNESVKDKTSNLEYIDLRIPTRVFYKLR</sequence>
<dbReference type="EMBL" id="MEZA01000037">
    <property type="protein sequence ID" value="OGD41748.1"/>
    <property type="molecule type" value="Genomic_DNA"/>
</dbReference>
<evidence type="ECO:0008006" key="4">
    <source>
        <dbReference type="Google" id="ProtNLM"/>
    </source>
</evidence>
<keyword evidence="1" id="KW-0472">Membrane</keyword>
<keyword evidence="1" id="KW-0812">Transmembrane</keyword>
<feature type="transmembrane region" description="Helical" evidence="1">
    <location>
        <begin position="29"/>
        <end position="52"/>
    </location>
</feature>
<accession>A0A1F5CFW3</accession>
<comment type="caution">
    <text evidence="2">The sequence shown here is derived from an EMBL/GenBank/DDBJ whole genome shotgun (WGS) entry which is preliminary data.</text>
</comment>
<name>A0A1F5CFW3_9BACT</name>
<keyword evidence="1" id="KW-1133">Transmembrane helix</keyword>
<dbReference type="Proteomes" id="UP000178974">
    <property type="component" value="Unassembled WGS sequence"/>
</dbReference>
<gene>
    <name evidence="2" type="ORF">A2567_00710</name>
</gene>
<protein>
    <recommendedName>
        <fullName evidence="4">POTRA domain-containing protein</fullName>
    </recommendedName>
</protein>
<organism evidence="2 3">
    <name type="scientific">Candidatus Azambacteria bacterium RIFOXYD1_FULL_42_11</name>
    <dbReference type="NCBI Taxonomy" id="1797310"/>
    <lineage>
        <taxon>Bacteria</taxon>
        <taxon>Candidatus Azamiibacteriota</taxon>
    </lineage>
</organism>
<proteinExistence type="predicted"/>
<evidence type="ECO:0000313" key="2">
    <source>
        <dbReference type="EMBL" id="OGD41748.1"/>
    </source>
</evidence>